<comment type="caution">
    <text evidence="2">The sequence shown here is derived from an EMBL/GenBank/DDBJ whole genome shotgun (WGS) entry which is preliminary data.</text>
</comment>
<dbReference type="Gene3D" id="1.10.10.1070">
    <property type="entry name" value="Zinc finger, BED domain-containing"/>
    <property type="match status" value="1"/>
</dbReference>
<name>A0A820ELB8_9BILA</name>
<dbReference type="Pfam" id="PF10683">
    <property type="entry name" value="DBD_Tnp_Hermes"/>
    <property type="match status" value="1"/>
</dbReference>
<reference evidence="2" key="1">
    <citation type="submission" date="2021-02" db="EMBL/GenBank/DDBJ databases">
        <authorList>
            <person name="Nowell W R."/>
        </authorList>
    </citation>
    <scope>NUCLEOTIDE SEQUENCE</scope>
</reference>
<dbReference type="Proteomes" id="UP000663823">
    <property type="component" value="Unassembled WGS sequence"/>
</dbReference>
<accession>A0A820ELB8</accession>
<feature type="non-terminal residue" evidence="2">
    <location>
        <position position="1"/>
    </location>
</feature>
<proteinExistence type="predicted"/>
<protein>
    <recommendedName>
        <fullName evidence="1">Hermes trasposase DNA-binding domain-containing protein</fullName>
    </recommendedName>
</protein>
<dbReference type="EMBL" id="CAJOAX010032286">
    <property type="protein sequence ID" value="CAF4250562.1"/>
    <property type="molecule type" value="Genomic_DNA"/>
</dbReference>
<dbReference type="InterPro" id="IPR018473">
    <property type="entry name" value="Hermes_transposase_DNA-db"/>
</dbReference>
<feature type="domain" description="Hermes trasposase DNA-binding" evidence="1">
    <location>
        <begin position="4"/>
        <end position="40"/>
    </location>
</feature>
<evidence type="ECO:0000313" key="3">
    <source>
        <dbReference type="Proteomes" id="UP000663823"/>
    </source>
</evidence>
<gene>
    <name evidence="2" type="ORF">OTI717_LOCUS40409</name>
</gene>
<sequence>MKKVCARWIAHSMRSFQIVQDPGFKAVMDECLKIGREFGPDAVISSNDIISCDRTIKNEIKRLAAHERLLLKDRL</sequence>
<dbReference type="AlphaFoldDB" id="A0A820ELB8"/>
<organism evidence="2 3">
    <name type="scientific">Rotaria sordida</name>
    <dbReference type="NCBI Taxonomy" id="392033"/>
    <lineage>
        <taxon>Eukaryota</taxon>
        <taxon>Metazoa</taxon>
        <taxon>Spiralia</taxon>
        <taxon>Gnathifera</taxon>
        <taxon>Rotifera</taxon>
        <taxon>Eurotatoria</taxon>
        <taxon>Bdelloidea</taxon>
        <taxon>Philodinida</taxon>
        <taxon>Philodinidae</taxon>
        <taxon>Rotaria</taxon>
    </lineage>
</organism>
<dbReference type="SUPFAM" id="SSF140996">
    <property type="entry name" value="Hermes dimerisation domain"/>
    <property type="match status" value="1"/>
</dbReference>
<evidence type="ECO:0000313" key="2">
    <source>
        <dbReference type="EMBL" id="CAF4250562.1"/>
    </source>
</evidence>
<evidence type="ECO:0000259" key="1">
    <source>
        <dbReference type="Pfam" id="PF10683"/>
    </source>
</evidence>